<dbReference type="PROSITE" id="PS50888">
    <property type="entry name" value="BHLH"/>
    <property type="match status" value="1"/>
</dbReference>
<reference evidence="8" key="1">
    <citation type="submission" date="2015-11" db="EMBL/GenBank/DDBJ databases">
        <title>Identification of a MYB-bHLH-WD40 transcription complex in Norway spruce.</title>
        <authorList>
            <person name="Nemesio-Gorriz M."/>
            <person name="Blair P.B."/>
            <person name="Mukhtar S.M."/>
            <person name="Elfstrand M."/>
        </authorList>
    </citation>
    <scope>NUCLEOTIDE SEQUENCE</scope>
</reference>
<protein>
    <submittedName>
        <fullName evidence="8">Transcription factor bHLH-1</fullName>
    </submittedName>
</protein>
<dbReference type="AlphaFoldDB" id="A0A167V948"/>
<dbReference type="PANTHER" id="PTHR46266">
    <property type="entry name" value="TRANSCRIPTION FACTOR TT8"/>
    <property type="match status" value="1"/>
</dbReference>
<evidence type="ECO:0000256" key="1">
    <source>
        <dbReference type="ARBA" id="ARBA00004123"/>
    </source>
</evidence>
<comment type="subcellular location">
    <subcellularLocation>
        <location evidence="1">Nucleus</location>
    </subcellularLocation>
</comment>
<evidence type="ECO:0000256" key="6">
    <source>
        <dbReference type="SAM" id="MobiDB-lite"/>
    </source>
</evidence>
<dbReference type="PANTHER" id="PTHR46266:SF4">
    <property type="entry name" value="TRANSCRIPTION FACTOR TT8"/>
    <property type="match status" value="1"/>
</dbReference>
<feature type="compositionally biased region" description="Basic and acidic residues" evidence="6">
    <location>
        <begin position="506"/>
        <end position="517"/>
    </location>
</feature>
<feature type="compositionally biased region" description="Polar residues" evidence="6">
    <location>
        <begin position="532"/>
        <end position="541"/>
    </location>
</feature>
<dbReference type="Gene3D" id="4.10.280.10">
    <property type="entry name" value="Helix-loop-helix DNA-binding domain"/>
    <property type="match status" value="1"/>
</dbReference>
<dbReference type="GO" id="GO:0046983">
    <property type="term" value="F:protein dimerization activity"/>
    <property type="evidence" value="ECO:0007669"/>
    <property type="project" value="InterPro"/>
</dbReference>
<accession>A0A167V948</accession>
<evidence type="ECO:0000256" key="3">
    <source>
        <dbReference type="ARBA" id="ARBA00023159"/>
    </source>
</evidence>
<dbReference type="EMBL" id="KU131226">
    <property type="protein sequence ID" value="ANB66420.1"/>
    <property type="molecule type" value="mRNA"/>
</dbReference>
<feature type="region of interest" description="Disordered" evidence="6">
    <location>
        <begin position="201"/>
        <end position="231"/>
    </location>
</feature>
<feature type="domain" description="BHLH" evidence="7">
    <location>
        <begin position="442"/>
        <end position="491"/>
    </location>
</feature>
<dbReference type="InterPro" id="IPR025610">
    <property type="entry name" value="MYC/MYB_N"/>
</dbReference>
<proteinExistence type="evidence at transcript level"/>
<dbReference type="Pfam" id="PF00010">
    <property type="entry name" value="HLH"/>
    <property type="match status" value="1"/>
</dbReference>
<dbReference type="Pfam" id="PF14215">
    <property type="entry name" value="bHLH-MYC_N"/>
    <property type="match status" value="1"/>
</dbReference>
<dbReference type="InterPro" id="IPR011598">
    <property type="entry name" value="bHLH_dom"/>
</dbReference>
<evidence type="ECO:0000256" key="4">
    <source>
        <dbReference type="ARBA" id="ARBA00023163"/>
    </source>
</evidence>
<name>A0A167V948_PICAB</name>
<dbReference type="InterPro" id="IPR036638">
    <property type="entry name" value="HLH_DNA-bd_sf"/>
</dbReference>
<keyword evidence="4" id="KW-0804">Transcription</keyword>
<dbReference type="SUPFAM" id="SSF47459">
    <property type="entry name" value="HLH, helix-loop-helix DNA-binding domain"/>
    <property type="match status" value="1"/>
</dbReference>
<dbReference type="GO" id="GO:0005634">
    <property type="term" value="C:nucleus"/>
    <property type="evidence" value="ECO:0007669"/>
    <property type="project" value="UniProtKB-SubCell"/>
</dbReference>
<feature type="compositionally biased region" description="Polar residues" evidence="6">
    <location>
        <begin position="205"/>
        <end position="217"/>
    </location>
</feature>
<dbReference type="Pfam" id="PF22754">
    <property type="entry name" value="bHLH-TF_ACT-like_plant"/>
    <property type="match status" value="1"/>
</dbReference>
<evidence type="ECO:0000259" key="7">
    <source>
        <dbReference type="PROSITE" id="PS50888"/>
    </source>
</evidence>
<evidence type="ECO:0000313" key="8">
    <source>
        <dbReference type="EMBL" id="ANB66420.1"/>
    </source>
</evidence>
<evidence type="ECO:0000256" key="5">
    <source>
        <dbReference type="ARBA" id="ARBA00023242"/>
    </source>
</evidence>
<evidence type="ECO:0000256" key="2">
    <source>
        <dbReference type="ARBA" id="ARBA00023015"/>
    </source>
</evidence>
<organism evidence="8">
    <name type="scientific">Picea abies</name>
    <name type="common">Norway spruce</name>
    <name type="synonym">Picea excelsa</name>
    <dbReference type="NCBI Taxonomy" id="3329"/>
    <lineage>
        <taxon>Eukaryota</taxon>
        <taxon>Viridiplantae</taxon>
        <taxon>Streptophyta</taxon>
        <taxon>Embryophyta</taxon>
        <taxon>Tracheophyta</taxon>
        <taxon>Spermatophyta</taxon>
        <taxon>Pinopsida</taxon>
        <taxon>Pinidae</taxon>
        <taxon>Conifers I</taxon>
        <taxon>Pinales</taxon>
        <taxon>Pinaceae</taxon>
        <taxon>Picea</taxon>
    </lineage>
</organism>
<keyword evidence="5" id="KW-0539">Nucleus</keyword>
<keyword evidence="2" id="KW-0805">Transcription regulation</keyword>
<dbReference type="SMART" id="SM00353">
    <property type="entry name" value="HLH"/>
    <property type="match status" value="1"/>
</dbReference>
<feature type="region of interest" description="Disordered" evidence="6">
    <location>
        <begin position="506"/>
        <end position="541"/>
    </location>
</feature>
<sequence length="672" mass="75599">MALVDFTEVPRTRLRQQMQAAVQSIQWTYSVFWQFSHPEGLLVWMDGFYNGGIKTRKTVQPMELSPEELCAQRSLQLRELFESLSAGETNPPTRRPCAALSPEDLTESEWFYLMCMSFTFAPGVGLPGRALTKRHHVWLSQANEADSKLFSRAILAKSARIQTVACIPLADGVLEIGSTELIREDIGLIHQVTSLLADHSKPVCSEQSTSNPHSENASRALPPDQLSMQPPDGIVFEEQNVKATEYNSDNAHENAHIPMQVSGLQSEKTVTEFGQNGSEVMQLDMSPEDCSNDIGSELQVTGGNSCMQVKHSTNAWPDISHGIQSSGTQQYLDQGSDDESGHYSKTVSTILQQQRPSQWTETTTLQLVRGNINPQDITQRCAFSCWTGNGGVSVQKSMNPQWVLKYILFSVPNLHSRDRDESSPKLREGENGCRVRRSGQDDITVNHVLAERRRREKLNERFIILRTLVPFVTKMDKASILGDAIEYVKQLRRRIQDLEVRSKQMEAELKKSAEPRKQLSTTSQEKIVRQKSGGTTNNNNVDQELVSSCRNFSDHSDQQQYKISRFEKRKIRVLERSEPLTIIDDCSTDVQVSIIEHEALVELQCPWREGLLLDIMQTLSNLLFETHSVQSSVVNNTFVAKIRAKVKAANIGEKPTITKVKNAVLECIPSRC</sequence>
<keyword evidence="3" id="KW-0010">Activator</keyword>
<dbReference type="InterPro" id="IPR054502">
    <property type="entry name" value="bHLH-TF_ACT-like_plant"/>
</dbReference>